<dbReference type="SUPFAM" id="SSF46785">
    <property type="entry name" value="Winged helix' DNA-binding domain"/>
    <property type="match status" value="1"/>
</dbReference>
<evidence type="ECO:0000256" key="1">
    <source>
        <dbReference type="ARBA" id="ARBA00004286"/>
    </source>
</evidence>
<organism evidence="14 15">
    <name type="scientific">Heracleum sosnowskyi</name>
    <dbReference type="NCBI Taxonomy" id="360622"/>
    <lineage>
        <taxon>Eukaryota</taxon>
        <taxon>Viridiplantae</taxon>
        <taxon>Streptophyta</taxon>
        <taxon>Embryophyta</taxon>
        <taxon>Tracheophyta</taxon>
        <taxon>Spermatophyta</taxon>
        <taxon>Magnoliopsida</taxon>
        <taxon>eudicotyledons</taxon>
        <taxon>Gunneridae</taxon>
        <taxon>Pentapetalae</taxon>
        <taxon>asterids</taxon>
        <taxon>campanulids</taxon>
        <taxon>Apiales</taxon>
        <taxon>Apiaceae</taxon>
        <taxon>Apioideae</taxon>
        <taxon>apioid superclade</taxon>
        <taxon>Tordylieae</taxon>
        <taxon>Tordyliinae</taxon>
        <taxon>Heracleum</taxon>
    </lineage>
</organism>
<accession>A0AAD8J3G3</accession>
<dbReference type="PROSITE" id="PS51294">
    <property type="entry name" value="HTH_MYB"/>
    <property type="match status" value="1"/>
</dbReference>
<dbReference type="InterPro" id="IPR036390">
    <property type="entry name" value="WH_DNA-bd_sf"/>
</dbReference>
<dbReference type="InterPro" id="IPR001005">
    <property type="entry name" value="SANT/Myb"/>
</dbReference>
<dbReference type="InterPro" id="IPR044597">
    <property type="entry name" value="SMH1-6"/>
</dbReference>
<dbReference type="SMART" id="SM00717">
    <property type="entry name" value="SANT"/>
    <property type="match status" value="1"/>
</dbReference>
<dbReference type="InterPro" id="IPR005818">
    <property type="entry name" value="Histone_H1/H5_H15"/>
</dbReference>
<dbReference type="SUPFAM" id="SSF46689">
    <property type="entry name" value="Homeodomain-like"/>
    <property type="match status" value="1"/>
</dbReference>
<feature type="region of interest" description="Disordered" evidence="10">
    <location>
        <begin position="45"/>
        <end position="134"/>
    </location>
</feature>
<protein>
    <recommendedName>
        <fullName evidence="9">MYB transcription factor</fullName>
    </recommendedName>
</protein>
<dbReference type="EMBL" id="JAUIZM010000002">
    <property type="protein sequence ID" value="KAK1396969.1"/>
    <property type="molecule type" value="Genomic_DNA"/>
</dbReference>
<evidence type="ECO:0000256" key="4">
    <source>
        <dbReference type="ARBA" id="ARBA00023015"/>
    </source>
</evidence>
<dbReference type="Gene3D" id="1.10.10.60">
    <property type="entry name" value="Homeodomain-like"/>
    <property type="match status" value="1"/>
</dbReference>
<dbReference type="Proteomes" id="UP001237642">
    <property type="component" value="Unassembled WGS sequence"/>
</dbReference>
<name>A0AAD8J3G3_9APIA</name>
<evidence type="ECO:0000256" key="6">
    <source>
        <dbReference type="ARBA" id="ARBA00023125"/>
    </source>
</evidence>
<comment type="subcellular location">
    <subcellularLocation>
        <location evidence="1">Chromosome</location>
    </subcellularLocation>
    <subcellularLocation>
        <location evidence="2">Nucleus</location>
        <location evidence="2">Nucleolus</location>
    </subcellularLocation>
</comment>
<dbReference type="InterPro" id="IPR036388">
    <property type="entry name" value="WH-like_DNA-bd_sf"/>
</dbReference>
<dbReference type="InterPro" id="IPR017930">
    <property type="entry name" value="Myb_dom"/>
</dbReference>
<feature type="compositionally biased region" description="Basic and acidic residues" evidence="10">
    <location>
        <begin position="65"/>
        <end position="78"/>
    </location>
</feature>
<evidence type="ECO:0000256" key="9">
    <source>
        <dbReference type="ARBA" id="ARBA00032813"/>
    </source>
</evidence>
<keyword evidence="8" id="KW-0539">Nucleus</keyword>
<dbReference type="GO" id="GO:0000786">
    <property type="term" value="C:nucleosome"/>
    <property type="evidence" value="ECO:0007669"/>
    <property type="project" value="InterPro"/>
</dbReference>
<feature type="domain" description="Myb-like" evidence="11">
    <location>
        <begin position="5"/>
        <end position="57"/>
    </location>
</feature>
<dbReference type="Pfam" id="PF00538">
    <property type="entry name" value="Linker_histone"/>
    <property type="match status" value="1"/>
</dbReference>
<feature type="region of interest" description="Disordered" evidence="10">
    <location>
        <begin position="225"/>
        <end position="256"/>
    </location>
</feature>
<dbReference type="SMART" id="SM00526">
    <property type="entry name" value="H15"/>
    <property type="match status" value="1"/>
</dbReference>
<reference evidence="14" key="2">
    <citation type="submission" date="2023-05" db="EMBL/GenBank/DDBJ databases">
        <authorList>
            <person name="Schelkunov M.I."/>
        </authorList>
    </citation>
    <scope>NUCLEOTIDE SEQUENCE</scope>
    <source>
        <strain evidence="14">Hsosn_3</strain>
        <tissue evidence="14">Leaf</tissue>
    </source>
</reference>
<evidence type="ECO:0000256" key="7">
    <source>
        <dbReference type="ARBA" id="ARBA00023163"/>
    </source>
</evidence>
<keyword evidence="15" id="KW-1185">Reference proteome</keyword>
<proteinExistence type="predicted"/>
<keyword evidence="5" id="KW-0175">Coiled coil</keyword>
<evidence type="ECO:0000313" key="15">
    <source>
        <dbReference type="Proteomes" id="UP001237642"/>
    </source>
</evidence>
<evidence type="ECO:0000256" key="5">
    <source>
        <dbReference type="ARBA" id="ARBA00023054"/>
    </source>
</evidence>
<evidence type="ECO:0000259" key="12">
    <source>
        <dbReference type="PROSITE" id="PS51294"/>
    </source>
</evidence>
<evidence type="ECO:0000259" key="13">
    <source>
        <dbReference type="PROSITE" id="PS51504"/>
    </source>
</evidence>
<keyword evidence="6" id="KW-0238">DNA-binding</keyword>
<dbReference type="Gene3D" id="1.10.10.10">
    <property type="entry name" value="Winged helix-like DNA-binding domain superfamily/Winged helix DNA-binding domain"/>
    <property type="match status" value="1"/>
</dbReference>
<dbReference type="PROSITE" id="PS51504">
    <property type="entry name" value="H15"/>
    <property type="match status" value="1"/>
</dbReference>
<keyword evidence="4" id="KW-0805">Transcription regulation</keyword>
<dbReference type="GO" id="GO:0003691">
    <property type="term" value="F:double-stranded telomeric DNA binding"/>
    <property type="evidence" value="ECO:0007669"/>
    <property type="project" value="InterPro"/>
</dbReference>
<dbReference type="PANTHER" id="PTHR46267:SF15">
    <property type="entry name" value="WINGED HELIX-TURN-HELIX TRANSCRIPTION REPRESSOR DNA-BINDING PROTEIN-RELATED"/>
    <property type="match status" value="1"/>
</dbReference>
<dbReference type="PROSITE" id="PS50090">
    <property type="entry name" value="MYB_LIKE"/>
    <property type="match status" value="1"/>
</dbReference>
<evidence type="ECO:0000256" key="8">
    <source>
        <dbReference type="ARBA" id="ARBA00023242"/>
    </source>
</evidence>
<evidence type="ECO:0000256" key="3">
    <source>
        <dbReference type="ARBA" id="ARBA00022454"/>
    </source>
</evidence>
<evidence type="ECO:0000259" key="11">
    <source>
        <dbReference type="PROSITE" id="PS50090"/>
    </source>
</evidence>
<sequence length="320" mass="34626">MGNPKQKWTAEEEEALRAGVAKHGTGKWKNIQKDPEFNHHLYTRSNIDLKDKWRNMSVSAGGQGPRDKSRMLKPKSESDASEASFTPGAPATPLLLTNAPASSIPPVSSTPPAPSNPPVPSNPPASTIPPASSTLASHDAVPLAVVATNDSSKCNLDVKTASKYDSMIYDALKNLNDPNGSDASAIVSFIEQKQEVPQNFRRLLVSRLRRLVVQEKLEKVHNCYRSKNDAAPGTKAPTPKPKEIRPRQPQPTSYLPDTVEDAAKNAAYKVAVADNKESVAAEAGKESDRINKMAEDAEVLLKAAEDIFDRCSRGEIVTVS</sequence>
<dbReference type="PANTHER" id="PTHR46267">
    <property type="entry name" value="SINGLE MYB HISTONE 4"/>
    <property type="match status" value="1"/>
</dbReference>
<dbReference type="GO" id="GO:0005730">
    <property type="term" value="C:nucleolus"/>
    <property type="evidence" value="ECO:0007669"/>
    <property type="project" value="UniProtKB-SubCell"/>
</dbReference>
<feature type="compositionally biased region" description="Pro residues" evidence="10">
    <location>
        <begin position="108"/>
        <end position="127"/>
    </location>
</feature>
<evidence type="ECO:0000313" key="14">
    <source>
        <dbReference type="EMBL" id="KAK1396969.1"/>
    </source>
</evidence>
<evidence type="ECO:0000256" key="2">
    <source>
        <dbReference type="ARBA" id="ARBA00004604"/>
    </source>
</evidence>
<feature type="domain" description="H15" evidence="13">
    <location>
        <begin position="160"/>
        <end position="228"/>
    </location>
</feature>
<keyword evidence="3" id="KW-0158">Chromosome</keyword>
<reference evidence="14" key="1">
    <citation type="submission" date="2023-02" db="EMBL/GenBank/DDBJ databases">
        <title>Genome of toxic invasive species Heracleum sosnowskyi carries increased number of genes despite the absence of recent whole-genome duplications.</title>
        <authorList>
            <person name="Schelkunov M."/>
            <person name="Shtratnikova V."/>
            <person name="Makarenko M."/>
            <person name="Klepikova A."/>
            <person name="Omelchenko D."/>
            <person name="Novikova G."/>
            <person name="Obukhova E."/>
            <person name="Bogdanov V."/>
            <person name="Penin A."/>
            <person name="Logacheva M."/>
        </authorList>
    </citation>
    <scope>NUCLEOTIDE SEQUENCE</scope>
    <source>
        <strain evidence="14">Hsosn_3</strain>
        <tissue evidence="14">Leaf</tissue>
    </source>
</reference>
<dbReference type="InterPro" id="IPR009057">
    <property type="entry name" value="Homeodomain-like_sf"/>
</dbReference>
<feature type="domain" description="HTH myb-type" evidence="12">
    <location>
        <begin position="1"/>
        <end position="56"/>
    </location>
</feature>
<comment type="caution">
    <text evidence="14">The sequence shown here is derived from an EMBL/GenBank/DDBJ whole genome shotgun (WGS) entry which is preliminary data.</text>
</comment>
<dbReference type="AlphaFoldDB" id="A0AAD8J3G3"/>
<dbReference type="FunFam" id="1.10.10.60:FF:000168">
    <property type="entry name" value="Telomere repeat-binding factor 1"/>
    <property type="match status" value="1"/>
</dbReference>
<gene>
    <name evidence="14" type="ORF">POM88_006832</name>
</gene>
<keyword evidence="7" id="KW-0804">Transcription</keyword>
<dbReference type="CDD" id="cd11660">
    <property type="entry name" value="SANT_TRF"/>
    <property type="match status" value="1"/>
</dbReference>
<dbReference type="Pfam" id="PF00249">
    <property type="entry name" value="Myb_DNA-binding"/>
    <property type="match status" value="1"/>
</dbReference>
<evidence type="ECO:0000256" key="10">
    <source>
        <dbReference type="SAM" id="MobiDB-lite"/>
    </source>
</evidence>
<dbReference type="GO" id="GO:0006334">
    <property type="term" value="P:nucleosome assembly"/>
    <property type="evidence" value="ECO:0007669"/>
    <property type="project" value="InterPro"/>
</dbReference>